<gene>
    <name evidence="3" type="ORF">NDES1114_LOCUS23411</name>
</gene>
<feature type="compositionally biased region" description="Polar residues" evidence="1">
    <location>
        <begin position="500"/>
        <end position="512"/>
    </location>
</feature>
<name>A0A7S1MIW4_NEODS</name>
<accession>A0A7S1MIW4</accession>
<organism evidence="3">
    <name type="scientific">Neobodo designis</name>
    <name type="common">Flagellated protozoan</name>
    <name type="synonym">Bodo designis</name>
    <dbReference type="NCBI Taxonomy" id="312471"/>
    <lineage>
        <taxon>Eukaryota</taxon>
        <taxon>Discoba</taxon>
        <taxon>Euglenozoa</taxon>
        <taxon>Kinetoplastea</taxon>
        <taxon>Metakinetoplastina</taxon>
        <taxon>Neobodonida</taxon>
        <taxon>Neobodo</taxon>
    </lineage>
</organism>
<keyword evidence="2" id="KW-0472">Membrane</keyword>
<reference evidence="3" key="1">
    <citation type="submission" date="2021-01" db="EMBL/GenBank/DDBJ databases">
        <authorList>
            <person name="Corre E."/>
            <person name="Pelletier E."/>
            <person name="Niang G."/>
            <person name="Scheremetjew M."/>
            <person name="Finn R."/>
            <person name="Kale V."/>
            <person name="Holt S."/>
            <person name="Cochrane G."/>
            <person name="Meng A."/>
            <person name="Brown T."/>
            <person name="Cohen L."/>
        </authorList>
    </citation>
    <scope>NUCLEOTIDE SEQUENCE</scope>
    <source>
        <strain evidence="3">CCAP 1951/1</strain>
    </source>
</reference>
<protein>
    <submittedName>
        <fullName evidence="3">Uncharacterized protein</fullName>
    </submittedName>
</protein>
<feature type="region of interest" description="Disordered" evidence="1">
    <location>
        <begin position="414"/>
        <end position="438"/>
    </location>
</feature>
<dbReference type="SUPFAM" id="SSF50998">
    <property type="entry name" value="Quinoprotein alcohol dehydrogenase-like"/>
    <property type="match status" value="1"/>
</dbReference>
<feature type="transmembrane region" description="Helical" evidence="2">
    <location>
        <begin position="448"/>
        <end position="469"/>
    </location>
</feature>
<feature type="compositionally biased region" description="Pro residues" evidence="1">
    <location>
        <begin position="421"/>
        <end position="438"/>
    </location>
</feature>
<evidence type="ECO:0000313" key="3">
    <source>
        <dbReference type="EMBL" id="CAD9132789.1"/>
    </source>
</evidence>
<evidence type="ECO:0000256" key="1">
    <source>
        <dbReference type="SAM" id="MobiDB-lite"/>
    </source>
</evidence>
<sequence length="512" mass="54535">MSPRSETTWSARITGCSFNESAHIAVYASANVAIVWGSSNSGVLGIPTDAFLAAVDTTTGETLWSLVSGGLTWNLVHPLADRPAVFIAAEPRGLMGPMLIRDARTGAVTATAATWALTANFDCGMTVADEQPGEFLVSSCVFVAVVSASSGEVRASYDLEQNTVMYGNPIAAFTPRNTFTLCADFDNGLVVAVDRTSTTVGFFSLNSCPLSLLVSHSHDVVYGTVLVPETPIDVPPFDVYAVRMNFSDFVAPIAAIKIPWSVQTVNTYPTAYLDDEQQVLTVFDDVDGFGAGIDLLTGHSLWSNLGMAASTRGLTRLPQASTMGLVWTKQNRVFWGMVPILTAYATDNNALRYMLAAPAFMNFGATLTRGEDGTSQLITFGTNCAGLYTNALVTAPVPPPAHFRNATDKPLFPATNANTLPPSPTVQPFTLPPFPTPSPPDDNVAGKWWIWGICGCVVAVGSGIARFAMRRTCRRGMRNRRGGTAAEAQPVTGRPVNARTADTTDSVQQVLV</sequence>
<dbReference type="InterPro" id="IPR011047">
    <property type="entry name" value="Quinoprotein_ADH-like_sf"/>
</dbReference>
<feature type="region of interest" description="Disordered" evidence="1">
    <location>
        <begin position="478"/>
        <end position="512"/>
    </location>
</feature>
<proteinExistence type="predicted"/>
<evidence type="ECO:0000256" key="2">
    <source>
        <dbReference type="SAM" id="Phobius"/>
    </source>
</evidence>
<dbReference type="AlphaFoldDB" id="A0A7S1MIW4"/>
<dbReference type="EMBL" id="HBGF01034900">
    <property type="protein sequence ID" value="CAD9132789.1"/>
    <property type="molecule type" value="Transcribed_RNA"/>
</dbReference>
<keyword evidence="2" id="KW-1133">Transmembrane helix</keyword>
<keyword evidence="2" id="KW-0812">Transmembrane</keyword>